<gene>
    <name evidence="1" type="ORF">Gorai_002580</name>
</gene>
<dbReference type="AlphaFoldDB" id="A0A7J8QMA3"/>
<accession>A0A7J8QMA3</accession>
<proteinExistence type="predicted"/>
<comment type="caution">
    <text evidence="1">The sequence shown here is derived from an EMBL/GenBank/DDBJ whole genome shotgun (WGS) entry which is preliminary data.</text>
</comment>
<dbReference type="Proteomes" id="UP000593578">
    <property type="component" value="Unassembled WGS sequence"/>
</dbReference>
<sequence length="25" mass="2970">MVNGSLDTIDIWDFAQFFMLNSEEF</sequence>
<dbReference type="EMBL" id="JABEZZ010000013">
    <property type="protein sequence ID" value="MBA0602400.1"/>
    <property type="molecule type" value="Genomic_DNA"/>
</dbReference>
<organism evidence="1 2">
    <name type="scientific">Gossypium raimondii</name>
    <name type="common">Peruvian cotton</name>
    <name type="synonym">Gossypium klotzschianum subsp. raimondii</name>
    <dbReference type="NCBI Taxonomy" id="29730"/>
    <lineage>
        <taxon>Eukaryota</taxon>
        <taxon>Viridiplantae</taxon>
        <taxon>Streptophyta</taxon>
        <taxon>Embryophyta</taxon>
        <taxon>Tracheophyta</taxon>
        <taxon>Spermatophyta</taxon>
        <taxon>Magnoliopsida</taxon>
        <taxon>eudicotyledons</taxon>
        <taxon>Gunneridae</taxon>
        <taxon>Pentapetalae</taxon>
        <taxon>rosids</taxon>
        <taxon>malvids</taxon>
        <taxon>Malvales</taxon>
        <taxon>Malvaceae</taxon>
        <taxon>Malvoideae</taxon>
        <taxon>Gossypium</taxon>
    </lineage>
</organism>
<evidence type="ECO:0000313" key="2">
    <source>
        <dbReference type="Proteomes" id="UP000593578"/>
    </source>
</evidence>
<protein>
    <submittedName>
        <fullName evidence="1">Uncharacterized protein</fullName>
    </submittedName>
</protein>
<reference evidence="1 2" key="1">
    <citation type="journal article" date="2019" name="Genome Biol. Evol.">
        <title>Insights into the evolution of the New World diploid cottons (Gossypium, subgenus Houzingenia) based on genome sequencing.</title>
        <authorList>
            <person name="Grover C.E."/>
            <person name="Arick M.A. 2nd"/>
            <person name="Thrash A."/>
            <person name="Conover J.L."/>
            <person name="Sanders W.S."/>
            <person name="Peterson D.G."/>
            <person name="Frelichowski J.E."/>
            <person name="Scheffler J.A."/>
            <person name="Scheffler B.E."/>
            <person name="Wendel J.F."/>
        </authorList>
    </citation>
    <scope>NUCLEOTIDE SEQUENCE [LARGE SCALE GENOMIC DNA]</scope>
    <source>
        <strain evidence="1">8</strain>
        <tissue evidence="1">Leaf</tissue>
    </source>
</reference>
<name>A0A7J8QMA3_GOSRA</name>
<evidence type="ECO:0000313" key="1">
    <source>
        <dbReference type="EMBL" id="MBA0602400.1"/>
    </source>
</evidence>